<dbReference type="InterPro" id="IPR000014">
    <property type="entry name" value="PAS"/>
</dbReference>
<name>X7F806_9RHOB</name>
<evidence type="ECO:0000256" key="2">
    <source>
        <dbReference type="ARBA" id="ARBA00004370"/>
    </source>
</evidence>
<evidence type="ECO:0000313" key="18">
    <source>
        <dbReference type="Proteomes" id="UP000023430"/>
    </source>
</evidence>
<dbReference type="Pfam" id="PF00989">
    <property type="entry name" value="PAS"/>
    <property type="match status" value="1"/>
</dbReference>
<dbReference type="InterPro" id="IPR005467">
    <property type="entry name" value="His_kinase_dom"/>
</dbReference>
<keyword evidence="6 13" id="KW-0812">Transmembrane</keyword>
<keyword evidence="9" id="KW-0067">ATP-binding</keyword>
<dbReference type="InterPro" id="IPR003661">
    <property type="entry name" value="HisK_dim/P_dom"/>
</dbReference>
<evidence type="ECO:0000256" key="5">
    <source>
        <dbReference type="ARBA" id="ARBA00022679"/>
    </source>
</evidence>
<feature type="domain" description="Histidine kinase" evidence="14">
    <location>
        <begin position="502"/>
        <end position="719"/>
    </location>
</feature>
<dbReference type="SUPFAM" id="SSF55874">
    <property type="entry name" value="ATPase domain of HSP90 chaperone/DNA topoisomerase II/histidine kinase"/>
    <property type="match status" value="1"/>
</dbReference>
<evidence type="ECO:0000256" key="10">
    <source>
        <dbReference type="ARBA" id="ARBA00022989"/>
    </source>
</evidence>
<dbReference type="GO" id="GO:0005524">
    <property type="term" value="F:ATP binding"/>
    <property type="evidence" value="ECO:0007669"/>
    <property type="project" value="UniProtKB-KW"/>
</dbReference>
<evidence type="ECO:0000313" key="17">
    <source>
        <dbReference type="EMBL" id="ETX28868.1"/>
    </source>
</evidence>
<feature type="transmembrane region" description="Helical" evidence="13">
    <location>
        <begin position="148"/>
        <end position="172"/>
    </location>
</feature>
<organism evidence="17 18">
    <name type="scientific">Roseivivax isoporae LMG 25204</name>
    <dbReference type="NCBI Taxonomy" id="1449351"/>
    <lineage>
        <taxon>Bacteria</taxon>
        <taxon>Pseudomonadati</taxon>
        <taxon>Pseudomonadota</taxon>
        <taxon>Alphaproteobacteria</taxon>
        <taxon>Rhodobacterales</taxon>
        <taxon>Roseobacteraceae</taxon>
        <taxon>Roseivivax</taxon>
    </lineage>
</organism>
<dbReference type="InterPro" id="IPR004358">
    <property type="entry name" value="Sig_transdc_His_kin-like_C"/>
</dbReference>
<feature type="domain" description="PAC" evidence="16">
    <location>
        <begin position="434"/>
        <end position="484"/>
    </location>
</feature>
<dbReference type="InterPro" id="IPR036890">
    <property type="entry name" value="HATPase_C_sf"/>
</dbReference>
<dbReference type="SMART" id="SM00388">
    <property type="entry name" value="HisKA"/>
    <property type="match status" value="1"/>
</dbReference>
<keyword evidence="12 13" id="KW-0472">Membrane</keyword>
<dbReference type="InterPro" id="IPR035965">
    <property type="entry name" value="PAS-like_dom_sf"/>
</dbReference>
<dbReference type="InterPro" id="IPR000700">
    <property type="entry name" value="PAS-assoc_C"/>
</dbReference>
<dbReference type="InterPro" id="IPR013767">
    <property type="entry name" value="PAS_fold"/>
</dbReference>
<dbReference type="EMBL" id="JAME01000014">
    <property type="protein sequence ID" value="ETX28868.1"/>
    <property type="molecule type" value="Genomic_DNA"/>
</dbReference>
<keyword evidence="8" id="KW-0418">Kinase</keyword>
<keyword evidence="7" id="KW-0547">Nucleotide-binding</keyword>
<dbReference type="Pfam" id="PF00512">
    <property type="entry name" value="HisKA"/>
    <property type="match status" value="1"/>
</dbReference>
<keyword evidence="11" id="KW-0902">Two-component regulatory system</keyword>
<feature type="transmembrane region" description="Helical" evidence="13">
    <location>
        <begin position="37"/>
        <end position="58"/>
    </location>
</feature>
<dbReference type="InterPro" id="IPR003594">
    <property type="entry name" value="HATPase_dom"/>
</dbReference>
<sequence>MIDLAQTPVLFALGNAAAMAVLVLGLFARAFFNGKPFFLVTLVAVIWWLCAAALELSAETRDAKLVWAQATWPGIALVPAAWAMFLTDFCFETRHDRDRRYWAAVFAAPVVVTLLAATNGWHWAFYGQGTRLVGDSGLAYNDYEHGPLFYLAAAFLYVALIYTVGVLAYASLRAQVLYRPFFRTLFFVTLIPLAGNFGYVVFGLTIFGFDPTPFLFVFTFLLLGGILLVSRVLDLDTIGCEVLFRNALDAVIVYGVDGTLSGCNDAARDLLGPALGRAGQPLPRGGPIWDYAARHIDDDEAPAPHLVRMEGRAIDMRLIPIHRPLHRRVRVMGWVLTLRDATDLLQLSDALTEERDHLVNVMESSGIGFFIIAADGRILYANHEAEKITGRSQKDILSWGIDRPVWHLVDLDGKKLRPEEYPAAQALRSGSAVNNVRVALVLPDGSRRIISINALPFTDSEGTKVVCSVTDVTEEERATEALRAQIERAEAANRAKSQFLALMSHEIRTPLNGVLGMAELLSDGQLAPEQARKVDVIRNSGRMLLDMLNDVLDAARLDGGEMRLETLAFRPADIAAQIDAAFAQQAEEKGLEWEVFASAEADIERLGDPARVAQILRNLASNAIKFTETGVVTVTVSARKGRPVVLTVTDTGQGVEEARLAQLMEPFWQADRSTTRRHSGSGLGLTIVAGLSRIMGGDVRFKSTPGEGTLAEVTLPLPEA</sequence>
<dbReference type="EC" id="2.7.13.3" evidence="3"/>
<dbReference type="Proteomes" id="UP000023430">
    <property type="component" value="Unassembled WGS sequence"/>
</dbReference>
<evidence type="ECO:0000256" key="7">
    <source>
        <dbReference type="ARBA" id="ARBA00022741"/>
    </source>
</evidence>
<keyword evidence="5" id="KW-0808">Transferase</keyword>
<dbReference type="SMART" id="SM00387">
    <property type="entry name" value="HATPase_c"/>
    <property type="match status" value="1"/>
</dbReference>
<gene>
    <name evidence="17" type="ORF">RISW2_03935</name>
</gene>
<evidence type="ECO:0000259" key="16">
    <source>
        <dbReference type="PROSITE" id="PS50113"/>
    </source>
</evidence>
<evidence type="ECO:0000256" key="8">
    <source>
        <dbReference type="ARBA" id="ARBA00022777"/>
    </source>
</evidence>
<evidence type="ECO:0000256" key="6">
    <source>
        <dbReference type="ARBA" id="ARBA00022692"/>
    </source>
</evidence>
<keyword evidence="18" id="KW-1185">Reference proteome</keyword>
<feature type="transmembrane region" description="Helical" evidence="13">
    <location>
        <begin position="70"/>
        <end position="89"/>
    </location>
</feature>
<dbReference type="FunFam" id="1.10.287.130:FF:000004">
    <property type="entry name" value="Ethylene receptor 1"/>
    <property type="match status" value="1"/>
</dbReference>
<dbReference type="Gene3D" id="1.10.287.130">
    <property type="match status" value="1"/>
</dbReference>
<dbReference type="PROSITE" id="PS50112">
    <property type="entry name" value="PAS"/>
    <property type="match status" value="1"/>
</dbReference>
<accession>X7F806</accession>
<feature type="transmembrane region" description="Helical" evidence="13">
    <location>
        <begin position="101"/>
        <end position="124"/>
    </location>
</feature>
<dbReference type="AlphaFoldDB" id="X7F806"/>
<dbReference type="Gene3D" id="3.30.450.20">
    <property type="entry name" value="PAS domain"/>
    <property type="match status" value="1"/>
</dbReference>
<dbReference type="Gene3D" id="3.30.565.10">
    <property type="entry name" value="Histidine kinase-like ATPase, C-terminal domain"/>
    <property type="match status" value="1"/>
</dbReference>
<proteinExistence type="predicted"/>
<dbReference type="STRING" id="1449351.RISW2_03935"/>
<dbReference type="NCBIfam" id="TIGR00229">
    <property type="entry name" value="sensory_box"/>
    <property type="match status" value="1"/>
</dbReference>
<feature type="transmembrane region" description="Helical" evidence="13">
    <location>
        <begin position="12"/>
        <end position="32"/>
    </location>
</feature>
<evidence type="ECO:0000259" key="15">
    <source>
        <dbReference type="PROSITE" id="PS50112"/>
    </source>
</evidence>
<comment type="catalytic activity">
    <reaction evidence="1">
        <text>ATP + protein L-histidine = ADP + protein N-phospho-L-histidine.</text>
        <dbReference type="EC" id="2.7.13.3"/>
    </reaction>
</comment>
<evidence type="ECO:0000256" key="13">
    <source>
        <dbReference type="SAM" id="Phobius"/>
    </source>
</evidence>
<evidence type="ECO:0000256" key="1">
    <source>
        <dbReference type="ARBA" id="ARBA00000085"/>
    </source>
</evidence>
<dbReference type="Pfam" id="PF13188">
    <property type="entry name" value="PAS_8"/>
    <property type="match status" value="1"/>
</dbReference>
<evidence type="ECO:0000256" key="11">
    <source>
        <dbReference type="ARBA" id="ARBA00023012"/>
    </source>
</evidence>
<evidence type="ECO:0000259" key="14">
    <source>
        <dbReference type="PROSITE" id="PS50109"/>
    </source>
</evidence>
<protein>
    <recommendedName>
        <fullName evidence="3">histidine kinase</fullName>
        <ecNumber evidence="3">2.7.13.3</ecNumber>
    </recommendedName>
</protein>
<dbReference type="CDD" id="cd00130">
    <property type="entry name" value="PAS"/>
    <property type="match status" value="1"/>
</dbReference>
<dbReference type="FunFam" id="3.30.565.10:FF:000010">
    <property type="entry name" value="Sensor histidine kinase RcsC"/>
    <property type="match status" value="1"/>
</dbReference>
<dbReference type="PROSITE" id="PS50113">
    <property type="entry name" value="PAC"/>
    <property type="match status" value="1"/>
</dbReference>
<keyword evidence="10 13" id="KW-1133">Transmembrane helix</keyword>
<dbReference type="PANTHER" id="PTHR43047">
    <property type="entry name" value="TWO-COMPONENT HISTIDINE PROTEIN KINASE"/>
    <property type="match status" value="1"/>
</dbReference>
<dbReference type="GO" id="GO:0006355">
    <property type="term" value="P:regulation of DNA-templated transcription"/>
    <property type="evidence" value="ECO:0007669"/>
    <property type="project" value="InterPro"/>
</dbReference>
<evidence type="ECO:0000256" key="4">
    <source>
        <dbReference type="ARBA" id="ARBA00022553"/>
    </source>
</evidence>
<dbReference type="SMART" id="SM00091">
    <property type="entry name" value="PAS"/>
    <property type="match status" value="1"/>
</dbReference>
<dbReference type="SUPFAM" id="SSF47384">
    <property type="entry name" value="Homodimeric domain of signal transducing histidine kinase"/>
    <property type="match status" value="1"/>
</dbReference>
<dbReference type="PRINTS" id="PR00344">
    <property type="entry name" value="BCTRLSENSOR"/>
</dbReference>
<feature type="transmembrane region" description="Helical" evidence="13">
    <location>
        <begin position="184"/>
        <end position="208"/>
    </location>
</feature>
<dbReference type="eggNOG" id="COG5002">
    <property type="taxonomic scope" value="Bacteria"/>
</dbReference>
<dbReference type="RefSeq" id="WP_051491931.1">
    <property type="nucleotide sequence ID" value="NZ_JAME01000014.1"/>
</dbReference>
<dbReference type="OrthoDB" id="9801651at2"/>
<dbReference type="InterPro" id="IPR036097">
    <property type="entry name" value="HisK_dim/P_sf"/>
</dbReference>
<keyword evidence="4" id="KW-0597">Phosphoprotein</keyword>
<evidence type="ECO:0000256" key="3">
    <source>
        <dbReference type="ARBA" id="ARBA00012438"/>
    </source>
</evidence>
<comment type="subcellular location">
    <subcellularLocation>
        <location evidence="2">Membrane</location>
    </subcellularLocation>
</comment>
<dbReference type="GO" id="GO:0000155">
    <property type="term" value="F:phosphorelay sensor kinase activity"/>
    <property type="evidence" value="ECO:0007669"/>
    <property type="project" value="InterPro"/>
</dbReference>
<dbReference type="PROSITE" id="PS50109">
    <property type="entry name" value="HIS_KIN"/>
    <property type="match status" value="1"/>
</dbReference>
<dbReference type="Pfam" id="PF02518">
    <property type="entry name" value="HATPase_c"/>
    <property type="match status" value="1"/>
</dbReference>
<dbReference type="Pfam" id="PF16927">
    <property type="entry name" value="HisKA_7TM"/>
    <property type="match status" value="1"/>
</dbReference>
<evidence type="ECO:0000256" key="9">
    <source>
        <dbReference type="ARBA" id="ARBA00022840"/>
    </source>
</evidence>
<dbReference type="GO" id="GO:0016020">
    <property type="term" value="C:membrane"/>
    <property type="evidence" value="ECO:0007669"/>
    <property type="project" value="UniProtKB-SubCell"/>
</dbReference>
<reference evidence="17 18" key="1">
    <citation type="submission" date="2014-01" db="EMBL/GenBank/DDBJ databases">
        <title>Roseivivax isoporae LMG 25204 Genome Sequencing.</title>
        <authorList>
            <person name="Lai Q."/>
            <person name="Li G."/>
            <person name="Shao Z."/>
        </authorList>
    </citation>
    <scope>NUCLEOTIDE SEQUENCE [LARGE SCALE GENOMIC DNA]</scope>
    <source>
        <strain evidence="17 18">LMG 25204</strain>
    </source>
</reference>
<feature type="domain" description="PAS" evidence="15">
    <location>
        <begin position="354"/>
        <end position="398"/>
    </location>
</feature>
<dbReference type="SUPFAM" id="SSF55785">
    <property type="entry name" value="PYP-like sensor domain (PAS domain)"/>
    <property type="match status" value="1"/>
</dbReference>
<evidence type="ECO:0000256" key="12">
    <source>
        <dbReference type="ARBA" id="ARBA00023136"/>
    </source>
</evidence>
<feature type="transmembrane region" description="Helical" evidence="13">
    <location>
        <begin position="214"/>
        <end position="233"/>
    </location>
</feature>
<dbReference type="CDD" id="cd00082">
    <property type="entry name" value="HisKA"/>
    <property type="match status" value="1"/>
</dbReference>
<dbReference type="InterPro" id="IPR031621">
    <property type="entry name" value="HisKA_7TM"/>
</dbReference>
<comment type="caution">
    <text evidence="17">The sequence shown here is derived from an EMBL/GenBank/DDBJ whole genome shotgun (WGS) entry which is preliminary data.</text>
</comment>